<gene>
    <name evidence="2" type="ORF">NCR95_02010</name>
</gene>
<protein>
    <recommendedName>
        <fullName evidence="4">Periplasmic protein</fullName>
    </recommendedName>
</protein>
<evidence type="ECO:0008006" key="4">
    <source>
        <dbReference type="Google" id="ProtNLM"/>
    </source>
</evidence>
<keyword evidence="1" id="KW-0812">Transmembrane</keyword>
<evidence type="ECO:0000313" key="2">
    <source>
        <dbReference type="EMBL" id="MCL9818950.1"/>
    </source>
</evidence>
<organism evidence="2 3">
    <name type="scientific">Helicobacter colisuis</name>
    <dbReference type="NCBI Taxonomy" id="2949739"/>
    <lineage>
        <taxon>Bacteria</taxon>
        <taxon>Pseudomonadati</taxon>
        <taxon>Campylobacterota</taxon>
        <taxon>Epsilonproteobacteria</taxon>
        <taxon>Campylobacterales</taxon>
        <taxon>Helicobacteraceae</taxon>
        <taxon>Helicobacter</taxon>
    </lineage>
</organism>
<sequence length="149" mass="17422">MYSFQFYLFIWVALFFAMLPFALLTSAFLILGKIQAYLESQKSRDNLLKNIQYLISILQNSPSREELDEILEAFRKNFLNFDSLKKESKDYKDRMDFISALACCSAVDIDSVARYREEFVKANPNFKKEIETLISAALKNRESSEKNKK</sequence>
<keyword evidence="1" id="KW-0472">Membrane</keyword>
<dbReference type="RefSeq" id="WP_250603507.1">
    <property type="nucleotide sequence ID" value="NZ_JAMOKX010000001.1"/>
</dbReference>
<comment type="caution">
    <text evidence="2">The sequence shown here is derived from an EMBL/GenBank/DDBJ whole genome shotgun (WGS) entry which is preliminary data.</text>
</comment>
<evidence type="ECO:0000313" key="3">
    <source>
        <dbReference type="Proteomes" id="UP001057522"/>
    </source>
</evidence>
<accession>A0ABT0TSR0</accession>
<dbReference type="EMBL" id="JAMOKX010000001">
    <property type="protein sequence ID" value="MCL9818950.1"/>
    <property type="molecule type" value="Genomic_DNA"/>
</dbReference>
<name>A0ABT0TSR0_9HELI</name>
<reference evidence="2" key="1">
    <citation type="submission" date="2022-06" db="EMBL/GenBank/DDBJ databases">
        <title>Helicobacter colisuis sp. nov.</title>
        <authorList>
            <person name="Papic B."/>
            <person name="Gruntar I."/>
        </authorList>
    </citation>
    <scope>NUCLEOTIDE SEQUENCE</scope>
    <source>
        <strain evidence="2">11154-15</strain>
    </source>
</reference>
<feature type="transmembrane region" description="Helical" evidence="1">
    <location>
        <begin position="6"/>
        <end position="32"/>
    </location>
</feature>
<proteinExistence type="predicted"/>
<evidence type="ECO:0000256" key="1">
    <source>
        <dbReference type="SAM" id="Phobius"/>
    </source>
</evidence>
<keyword evidence="1" id="KW-1133">Transmembrane helix</keyword>
<dbReference type="Proteomes" id="UP001057522">
    <property type="component" value="Unassembled WGS sequence"/>
</dbReference>
<keyword evidence="3" id="KW-1185">Reference proteome</keyword>